<dbReference type="AlphaFoldDB" id="A0A446CDU6"/>
<dbReference type="SMART" id="SM00849">
    <property type="entry name" value="Lactamase_B"/>
    <property type="match status" value="1"/>
</dbReference>
<dbReference type="OrthoDB" id="9815874at2"/>
<dbReference type="Proteomes" id="UP000289465">
    <property type="component" value="Unassembled WGS sequence"/>
</dbReference>
<organism evidence="6 7">
    <name type="scientific">Achromobacter veterisilvae</name>
    <dbReference type="NCBI Taxonomy" id="2069367"/>
    <lineage>
        <taxon>Bacteria</taxon>
        <taxon>Pseudomonadati</taxon>
        <taxon>Pseudomonadota</taxon>
        <taxon>Betaproteobacteria</taxon>
        <taxon>Burkholderiales</taxon>
        <taxon>Alcaligenaceae</taxon>
        <taxon>Achromobacter</taxon>
    </lineage>
</organism>
<dbReference type="Pfam" id="PF00753">
    <property type="entry name" value="Lactamase_B"/>
    <property type="match status" value="1"/>
</dbReference>
<dbReference type="GO" id="GO:0046983">
    <property type="term" value="F:protein dimerization activity"/>
    <property type="evidence" value="ECO:0007669"/>
    <property type="project" value="InterPro"/>
</dbReference>
<dbReference type="CDD" id="cd07710">
    <property type="entry name" value="arylsulfatase_Sdsa1-like_MBL-fold"/>
    <property type="match status" value="1"/>
</dbReference>
<dbReference type="Pfam" id="PF14863">
    <property type="entry name" value="Alkyl_sulf_dimr"/>
    <property type="match status" value="1"/>
</dbReference>
<dbReference type="RefSeq" id="WP_129240625.1">
    <property type="nucleotide sequence ID" value="NZ_UFQC01000008.1"/>
</dbReference>
<dbReference type="EMBL" id="UFQC01000008">
    <property type="protein sequence ID" value="SSW65993.1"/>
    <property type="molecule type" value="Genomic_DNA"/>
</dbReference>
<dbReference type="PANTHER" id="PTHR43223:SF1">
    <property type="entry name" value="ALKYL_ARYL-SULFATASE BDS1"/>
    <property type="match status" value="1"/>
</dbReference>
<comment type="similarity">
    <text evidence="4">Belongs to the metallo-beta-lactamase superfamily. Type III sulfatase family.</text>
</comment>
<accession>A0A446CDU6</accession>
<evidence type="ECO:0000256" key="1">
    <source>
        <dbReference type="ARBA" id="ARBA00022723"/>
    </source>
</evidence>
<evidence type="ECO:0000313" key="7">
    <source>
        <dbReference type="Proteomes" id="UP000289465"/>
    </source>
</evidence>
<gene>
    <name evidence="6" type="primary">yjcS</name>
    <name evidence="6" type="ORF">AVE30378_01928</name>
</gene>
<dbReference type="GO" id="GO:0018741">
    <property type="term" value="F:linear primary-alkylsulfatase activity"/>
    <property type="evidence" value="ECO:0007669"/>
    <property type="project" value="InterPro"/>
</dbReference>
<dbReference type="SUPFAM" id="SSF55718">
    <property type="entry name" value="SCP-like"/>
    <property type="match status" value="1"/>
</dbReference>
<dbReference type="InterPro" id="IPR001279">
    <property type="entry name" value="Metallo-B-lactamas"/>
</dbReference>
<evidence type="ECO:0000313" key="6">
    <source>
        <dbReference type="EMBL" id="SSW65993.1"/>
    </source>
</evidence>
<reference evidence="6 7" key="1">
    <citation type="submission" date="2018-07" db="EMBL/GenBank/DDBJ databases">
        <authorList>
            <person name="Peeters C."/>
        </authorList>
    </citation>
    <scope>NUCLEOTIDE SEQUENCE [LARGE SCALE GENOMIC DNA]</scope>
    <source>
        <strain evidence="6 7">LMG 30378</strain>
    </source>
</reference>
<evidence type="ECO:0000259" key="5">
    <source>
        <dbReference type="SMART" id="SM00849"/>
    </source>
</evidence>
<evidence type="ECO:0000256" key="3">
    <source>
        <dbReference type="ARBA" id="ARBA00022833"/>
    </source>
</evidence>
<dbReference type="FunFam" id="3.60.15.30:FF:000001">
    <property type="entry name" value="Alkyl/aryl-sulfatase BDS1"/>
    <property type="match status" value="1"/>
</dbReference>
<dbReference type="SUPFAM" id="SSF56281">
    <property type="entry name" value="Metallo-hydrolase/oxidoreductase"/>
    <property type="match status" value="1"/>
</dbReference>
<dbReference type="Pfam" id="PF14864">
    <property type="entry name" value="Alkyl_sulf_C"/>
    <property type="match status" value="1"/>
</dbReference>
<dbReference type="GO" id="GO:0018909">
    <property type="term" value="P:dodecyl sulfate metabolic process"/>
    <property type="evidence" value="ECO:0007669"/>
    <property type="project" value="InterPro"/>
</dbReference>
<dbReference type="Gene3D" id="3.60.15.30">
    <property type="entry name" value="Metallo-beta-lactamase domain"/>
    <property type="match status" value="1"/>
</dbReference>
<dbReference type="Gene3D" id="3.30.1050.10">
    <property type="entry name" value="SCP2 sterol-binding domain"/>
    <property type="match status" value="1"/>
</dbReference>
<feature type="domain" description="Metallo-beta-lactamase" evidence="5">
    <location>
        <begin position="113"/>
        <end position="335"/>
    </location>
</feature>
<dbReference type="GO" id="GO:0046872">
    <property type="term" value="F:metal ion binding"/>
    <property type="evidence" value="ECO:0007669"/>
    <property type="project" value="UniProtKB-KW"/>
</dbReference>
<sequence>MTSNMIPAAAAGQRKNAHAKTIALQQGMASALDFSDTSDFDDANRGFIGTIEDAVIRDAGGNIVWSQKEYDFLEDKYAPFTVNPSLWRMAQLNRIHGLFKVCDRIYQVRGFDLANITFIEGDTGLIVIDPLTFEEAARAALELYEKHMGPRKIVAVIYSHSHRDHYGGVKGVVGEQDVAAGRVRIIAPQGFMEEVMSESLLAGIPSRRRAEFQFGTYLEPGPQSHVDSGLGKGLGKGTSGLIAPTCLVEKTGERMVIDGVEVVFQMTPGTEAPAEMNFYFPAMRALNMAENACHTMHNLCPIRGAKVRDALAWASYLDESVDLYAGQADVCLAQHHWPVWGTDRVLAFLSEQRDLYRYLHDQTLRLMSHGLTPREISEQLMVPNELSRRWHTRGYYGAMVHNVQAIYTFYMGPYEGNPAHLNPLAPSDAASKYMDYIGGIDEAVAQARVDFERGEFRWVAQIMNQAVFADPSNQSARQLCADAFEQLGYQAESATWRNSYLLGARELREGIRPRAKDGNAISIGVVARLPMPLFFDFIAIRVVGAKVEGKALRFDWRMTDEGSSHKLTLSHGALSHRPGSFGEAADAVFSTTRAGLLKVLLPQEGLRAALESGEAQITGQAELVIELLEGLDTFNPLFNIVEP</sequence>
<dbReference type="InterPro" id="IPR044097">
    <property type="entry name" value="Bds1/SdsA1_MBL-fold"/>
</dbReference>
<dbReference type="PANTHER" id="PTHR43223">
    <property type="entry name" value="ALKYL/ARYL-SULFATASE"/>
    <property type="match status" value="1"/>
</dbReference>
<dbReference type="InterPro" id="IPR052195">
    <property type="entry name" value="Bact_Alkyl/Aryl-Sulfatase"/>
</dbReference>
<dbReference type="InterPro" id="IPR029228">
    <property type="entry name" value="Alkyl_sulf_dimr"/>
</dbReference>
<dbReference type="EC" id="3.1.6.-" evidence="6"/>
<dbReference type="Gene3D" id="1.25.40.880">
    <property type="entry name" value="Alkyl sulfatase, dimerisation domain"/>
    <property type="match status" value="1"/>
</dbReference>
<evidence type="ECO:0000256" key="2">
    <source>
        <dbReference type="ARBA" id="ARBA00022801"/>
    </source>
</evidence>
<dbReference type="InterPro" id="IPR029229">
    <property type="entry name" value="Alkyl_sulf_C"/>
</dbReference>
<evidence type="ECO:0000256" key="4">
    <source>
        <dbReference type="ARBA" id="ARBA00033751"/>
    </source>
</evidence>
<keyword evidence="3" id="KW-0862">Zinc</keyword>
<proteinExistence type="inferred from homology"/>
<dbReference type="InterPro" id="IPR036866">
    <property type="entry name" value="RibonucZ/Hydroxyglut_hydro"/>
</dbReference>
<keyword evidence="2 6" id="KW-0378">Hydrolase</keyword>
<keyword evidence="1" id="KW-0479">Metal-binding</keyword>
<dbReference type="InterPro" id="IPR038536">
    <property type="entry name" value="Alkyl/aryl-sulf_dimr_sf"/>
</dbReference>
<dbReference type="InterPro" id="IPR036527">
    <property type="entry name" value="SCP2_sterol-bd_dom_sf"/>
</dbReference>
<name>A0A446CDU6_9BURK</name>
<protein>
    <submittedName>
        <fullName evidence="6">Alkyl/aryl-sulfatase YjcS</fullName>
        <ecNumber evidence="6">3.1.6.-</ecNumber>
    </submittedName>
</protein>